<protein>
    <submittedName>
        <fullName evidence="1">6207_t:CDS:1</fullName>
    </submittedName>
</protein>
<sequence length="302" mass="34342">MRSAFARVRLRPAGGRIFLQRRFESTYEEKLGLKDASEFRSTVSKVAPEVKKENQPVRTFAKSQQPSQSRRDSSPVTPLSDIMDLSRILKTPHTSEQIGTLWNAYHTSKSATGKGYLSAVIPRATYESFLPTAKKYPSFILPLPRPEAQVETSPEKSTSSDPYEFYYMEWGHHHSPAVPSEIPVDLFSWSKTSQNPPYTTVIFTPLQEYKLRQSFALPHLILTHYTDLAHTHDVVLMRGELTPSTNDPGRFLLSPSAAQVLAFGLQQFYLPDQGPRRRDLLSTFHEKPQEFSWEELISAAKI</sequence>
<keyword evidence="2" id="KW-1185">Reference proteome</keyword>
<evidence type="ECO:0000313" key="2">
    <source>
        <dbReference type="Proteomes" id="UP000789525"/>
    </source>
</evidence>
<dbReference type="Proteomes" id="UP000789525">
    <property type="component" value="Unassembled WGS sequence"/>
</dbReference>
<name>A0ACA9PAY5_9GLOM</name>
<accession>A0ACA9PAY5</accession>
<proteinExistence type="predicted"/>
<reference evidence="1" key="1">
    <citation type="submission" date="2021-06" db="EMBL/GenBank/DDBJ databases">
        <authorList>
            <person name="Kallberg Y."/>
            <person name="Tangrot J."/>
            <person name="Rosling A."/>
        </authorList>
    </citation>
    <scope>NUCLEOTIDE SEQUENCE</scope>
    <source>
        <strain evidence="1">CL356</strain>
    </source>
</reference>
<evidence type="ECO:0000313" key="1">
    <source>
        <dbReference type="EMBL" id="CAG8699981.1"/>
    </source>
</evidence>
<comment type="caution">
    <text evidence="1">The sequence shown here is derived from an EMBL/GenBank/DDBJ whole genome shotgun (WGS) entry which is preliminary data.</text>
</comment>
<gene>
    <name evidence="1" type="ORF">ACOLOM_LOCUS10198</name>
</gene>
<dbReference type="EMBL" id="CAJVPT010032036">
    <property type="protein sequence ID" value="CAG8699981.1"/>
    <property type="molecule type" value="Genomic_DNA"/>
</dbReference>
<organism evidence="1 2">
    <name type="scientific">Acaulospora colombiana</name>
    <dbReference type="NCBI Taxonomy" id="27376"/>
    <lineage>
        <taxon>Eukaryota</taxon>
        <taxon>Fungi</taxon>
        <taxon>Fungi incertae sedis</taxon>
        <taxon>Mucoromycota</taxon>
        <taxon>Glomeromycotina</taxon>
        <taxon>Glomeromycetes</taxon>
        <taxon>Diversisporales</taxon>
        <taxon>Acaulosporaceae</taxon>
        <taxon>Acaulospora</taxon>
    </lineage>
</organism>